<dbReference type="RefSeq" id="WP_324669594.1">
    <property type="nucleotide sequence ID" value="NZ_CP141614.1"/>
</dbReference>
<accession>A0ABZ1BST0</accession>
<keyword evidence="3" id="KW-1185">Reference proteome</keyword>
<proteinExistence type="inferred from homology"/>
<dbReference type="Gene3D" id="3.40.30.10">
    <property type="entry name" value="Glutaredoxin"/>
    <property type="match status" value="1"/>
</dbReference>
<dbReference type="Pfam" id="PF02630">
    <property type="entry name" value="SCO1-SenC"/>
    <property type="match status" value="1"/>
</dbReference>
<reference evidence="3" key="1">
    <citation type="submission" date="2023-12" db="EMBL/GenBank/DDBJ databases">
        <title>Novel isolates from deep terrestrial aquifers shed light on the physiology and ecology of the class Limnochordia.</title>
        <authorList>
            <person name="Karnachuk O.V."/>
            <person name="Lukina A.P."/>
            <person name="Avakyan M.R."/>
            <person name="Kadnikov V."/>
            <person name="Begmatov S."/>
            <person name="Beletsky A.V."/>
            <person name="Mardanov A.V."/>
            <person name="Ravin N.V."/>
        </authorList>
    </citation>
    <scope>NUCLEOTIDE SEQUENCE [LARGE SCALE GENOMIC DNA]</scope>
    <source>
        <strain evidence="3">LN</strain>
    </source>
</reference>
<gene>
    <name evidence="2" type="ORF">VLY81_03255</name>
</gene>
<evidence type="ECO:0000313" key="3">
    <source>
        <dbReference type="Proteomes" id="UP001333102"/>
    </source>
</evidence>
<comment type="similarity">
    <text evidence="1">Belongs to the SCO1/2 family.</text>
</comment>
<dbReference type="InterPro" id="IPR036249">
    <property type="entry name" value="Thioredoxin-like_sf"/>
</dbReference>
<evidence type="ECO:0000256" key="1">
    <source>
        <dbReference type="ARBA" id="ARBA00010996"/>
    </source>
</evidence>
<dbReference type="InterPro" id="IPR003782">
    <property type="entry name" value="SCO1/SenC"/>
</dbReference>
<sequence length="224" mass="24187">MAGKLGRTGRWAWGGLLVVPLAVVGFAVAKPVKVLPRLGPAPIFRLVDADGRAVTHEQMRGRPVLYSFFTTSADDRVGSVMTRHLLALQDRWSRGSPDAASPTPLLVTITLDPERDTPARLKAWAERVGVDPQRWLLLTGAGLAVKLVVGTGFGVYYETPPGNYDSRYVLVDAAGEIRAVYRGPQLDVATVAADLALLQREAAARGAARLAYAAAHWFACYPVR</sequence>
<evidence type="ECO:0000313" key="2">
    <source>
        <dbReference type="EMBL" id="WRP15202.1"/>
    </source>
</evidence>
<dbReference type="PANTHER" id="PTHR12151:SF25">
    <property type="entry name" value="LINALOOL DEHYDRATASE_ISOMERASE DOMAIN-CONTAINING PROTEIN"/>
    <property type="match status" value="1"/>
</dbReference>
<dbReference type="EMBL" id="CP141614">
    <property type="protein sequence ID" value="WRP15202.1"/>
    <property type="molecule type" value="Genomic_DNA"/>
</dbReference>
<protein>
    <submittedName>
        <fullName evidence="2">SCO family protein</fullName>
    </submittedName>
</protein>
<dbReference type="Proteomes" id="UP001333102">
    <property type="component" value="Chromosome"/>
</dbReference>
<dbReference type="CDD" id="cd02968">
    <property type="entry name" value="SCO"/>
    <property type="match status" value="1"/>
</dbReference>
<dbReference type="SUPFAM" id="SSF52833">
    <property type="entry name" value="Thioredoxin-like"/>
    <property type="match status" value="1"/>
</dbReference>
<dbReference type="PANTHER" id="PTHR12151">
    <property type="entry name" value="ELECTRON TRANSPORT PROTIN SCO1/SENC FAMILY MEMBER"/>
    <property type="match status" value="1"/>
</dbReference>
<name>A0ABZ1BST0_9FIRM</name>
<organism evidence="2 3">
    <name type="scientific">Geochorda subterranea</name>
    <dbReference type="NCBI Taxonomy" id="3109564"/>
    <lineage>
        <taxon>Bacteria</taxon>
        <taxon>Bacillati</taxon>
        <taxon>Bacillota</taxon>
        <taxon>Limnochordia</taxon>
        <taxon>Limnochordales</taxon>
        <taxon>Geochordaceae</taxon>
        <taxon>Geochorda</taxon>
    </lineage>
</organism>